<feature type="coiled-coil region" evidence="15">
    <location>
        <begin position="52"/>
        <end position="116"/>
    </location>
</feature>
<dbReference type="InterPro" id="IPR002146">
    <property type="entry name" value="ATP_synth_b/b'su_bac/chlpt"/>
</dbReference>
<dbReference type="PANTHER" id="PTHR33445">
    <property type="entry name" value="ATP SYNTHASE SUBUNIT B', CHLOROPLASTIC"/>
    <property type="match status" value="1"/>
</dbReference>
<name>A0ABQ2A9E3_9BACL</name>
<dbReference type="CDD" id="cd06503">
    <property type="entry name" value="ATP-synt_Fo_b"/>
    <property type="match status" value="1"/>
</dbReference>
<dbReference type="HAMAP" id="MF_01398">
    <property type="entry name" value="ATP_synth_b_bprime"/>
    <property type="match status" value="1"/>
</dbReference>
<accession>A0ABQ2A9E3</accession>
<dbReference type="Pfam" id="PF00430">
    <property type="entry name" value="ATP-synt_B"/>
    <property type="match status" value="1"/>
</dbReference>
<gene>
    <name evidence="13 16" type="primary">atpF</name>
    <name evidence="16" type="ORF">GCM10007362_47580</name>
</gene>
<dbReference type="PANTHER" id="PTHR33445:SF1">
    <property type="entry name" value="ATP SYNTHASE SUBUNIT B"/>
    <property type="match status" value="1"/>
</dbReference>
<evidence type="ECO:0000256" key="4">
    <source>
        <dbReference type="ARBA" id="ARBA00022547"/>
    </source>
</evidence>
<evidence type="ECO:0000256" key="8">
    <source>
        <dbReference type="ARBA" id="ARBA00023065"/>
    </source>
</evidence>
<keyword evidence="5 13" id="KW-0812">Transmembrane</keyword>
<dbReference type="NCBIfam" id="TIGR01144">
    <property type="entry name" value="ATP_synt_b"/>
    <property type="match status" value="1"/>
</dbReference>
<evidence type="ECO:0000256" key="9">
    <source>
        <dbReference type="ARBA" id="ARBA00023136"/>
    </source>
</evidence>
<keyword evidence="7 13" id="KW-1133">Transmembrane helix</keyword>
<keyword evidence="9 13" id="KW-0472">Membrane</keyword>
<evidence type="ECO:0000256" key="7">
    <source>
        <dbReference type="ARBA" id="ARBA00022989"/>
    </source>
</evidence>
<keyword evidence="3 13" id="KW-1003">Cell membrane</keyword>
<evidence type="ECO:0000256" key="3">
    <source>
        <dbReference type="ARBA" id="ARBA00022475"/>
    </source>
</evidence>
<keyword evidence="4 13" id="KW-0138">CF(0)</keyword>
<comment type="similarity">
    <text evidence="1 13 14">Belongs to the ATPase B chain family.</text>
</comment>
<evidence type="ECO:0000256" key="14">
    <source>
        <dbReference type="RuleBase" id="RU003848"/>
    </source>
</evidence>
<evidence type="ECO:0000313" key="16">
    <source>
        <dbReference type="EMBL" id="GGH86847.1"/>
    </source>
</evidence>
<dbReference type="RefSeq" id="WP_172247741.1">
    <property type="nucleotide sequence ID" value="NZ_BMDD01000008.1"/>
</dbReference>
<dbReference type="EMBL" id="BMDD01000008">
    <property type="protein sequence ID" value="GGH86847.1"/>
    <property type="molecule type" value="Genomic_DNA"/>
</dbReference>
<comment type="subcellular location">
    <subcellularLocation>
        <location evidence="13">Cell membrane</location>
        <topology evidence="13">Single-pass membrane protein</topology>
    </subcellularLocation>
    <subcellularLocation>
        <location evidence="12">Endomembrane system</location>
        <topology evidence="12">Single-pass membrane protein</topology>
    </subcellularLocation>
</comment>
<dbReference type="Gene3D" id="1.20.5.620">
    <property type="entry name" value="F1F0 ATP synthase subunit B, membrane domain"/>
    <property type="match status" value="1"/>
</dbReference>
<evidence type="ECO:0000256" key="6">
    <source>
        <dbReference type="ARBA" id="ARBA00022781"/>
    </source>
</evidence>
<evidence type="ECO:0000256" key="5">
    <source>
        <dbReference type="ARBA" id="ARBA00022692"/>
    </source>
</evidence>
<keyword evidence="6 13" id="KW-0375">Hydrogen ion transport</keyword>
<evidence type="ECO:0000313" key="17">
    <source>
        <dbReference type="Proteomes" id="UP000605427"/>
    </source>
</evidence>
<sequence>MHFVWTSTIVTLVSFLVLYFLLNRYAFGPLMSVMEKRRELVLSQLNEAAETRSEAAAYVEQQKEALQQARQEAYEILEQSRQTSGKQADALIAQAKEETARMKDEAIRDIDSEKNKAMAALRGEVGRVSVQIASKLIEKEIDEKANEGLVDQYLKDVGTKS</sequence>
<dbReference type="SUPFAM" id="SSF81573">
    <property type="entry name" value="F1F0 ATP synthase subunit B, membrane domain"/>
    <property type="match status" value="1"/>
</dbReference>
<evidence type="ECO:0000256" key="12">
    <source>
        <dbReference type="ARBA" id="ARBA00037847"/>
    </source>
</evidence>
<proteinExistence type="inferred from homology"/>
<evidence type="ECO:0000256" key="11">
    <source>
        <dbReference type="ARBA" id="ARBA00025198"/>
    </source>
</evidence>
<dbReference type="InterPro" id="IPR028987">
    <property type="entry name" value="ATP_synth_B-like_membr_sf"/>
</dbReference>
<keyword evidence="15" id="KW-0175">Coiled coil</keyword>
<comment type="subunit">
    <text evidence="13">F-type ATPases have 2 components, F(1) - the catalytic core - and F(0) - the membrane proton channel. F(1) has five subunits: alpha(3), beta(3), gamma(1), delta(1), epsilon(1). F(0) has three main subunits: a(1), b(2) and c(10-14). The alpha and beta chains form an alternating ring which encloses part of the gamma chain. F(1) is attached to F(0) by a central stalk formed by the gamma and epsilon chains, while a peripheral stalk is formed by the delta and b chains.</text>
</comment>
<keyword evidence="2 13" id="KW-0813">Transport</keyword>
<dbReference type="Proteomes" id="UP000605427">
    <property type="component" value="Unassembled WGS sequence"/>
</dbReference>
<comment type="function">
    <text evidence="13">Component of the F(0) channel, it forms part of the peripheral stalk, linking F(1) to F(0).</text>
</comment>
<comment type="function">
    <text evidence="11 13">F(1)F(0) ATP synthase produces ATP from ADP in the presence of a proton or sodium gradient. F-type ATPases consist of two structural domains, F(1) containing the extramembraneous catalytic core and F(0) containing the membrane proton channel, linked together by a central stalk and a peripheral stalk. During catalysis, ATP synthesis in the catalytic domain of F(1) is coupled via a rotary mechanism of the central stalk subunits to proton translocation.</text>
</comment>
<dbReference type="InterPro" id="IPR050059">
    <property type="entry name" value="ATP_synthase_B_chain"/>
</dbReference>
<evidence type="ECO:0000256" key="1">
    <source>
        <dbReference type="ARBA" id="ARBA00005513"/>
    </source>
</evidence>
<feature type="transmembrane region" description="Helical" evidence="13">
    <location>
        <begin position="6"/>
        <end position="27"/>
    </location>
</feature>
<evidence type="ECO:0000256" key="15">
    <source>
        <dbReference type="SAM" id="Coils"/>
    </source>
</evidence>
<evidence type="ECO:0000256" key="2">
    <source>
        <dbReference type="ARBA" id="ARBA00022448"/>
    </source>
</evidence>
<dbReference type="InterPro" id="IPR005864">
    <property type="entry name" value="ATP_synth_F0_bsu_bac"/>
</dbReference>
<keyword evidence="17" id="KW-1185">Reference proteome</keyword>
<protein>
    <recommendedName>
        <fullName evidence="13">ATP synthase subunit b</fullName>
    </recommendedName>
    <alternativeName>
        <fullName evidence="13">ATP synthase F(0) sector subunit b</fullName>
    </alternativeName>
    <alternativeName>
        <fullName evidence="13">ATPase subunit I</fullName>
    </alternativeName>
    <alternativeName>
        <fullName evidence="13">F-type ATPase subunit b</fullName>
        <shortName evidence="13">F-ATPase subunit b</shortName>
    </alternativeName>
</protein>
<evidence type="ECO:0000256" key="10">
    <source>
        <dbReference type="ARBA" id="ARBA00023310"/>
    </source>
</evidence>
<evidence type="ECO:0000256" key="13">
    <source>
        <dbReference type="HAMAP-Rule" id="MF_01398"/>
    </source>
</evidence>
<reference evidence="17" key="1">
    <citation type="journal article" date="2019" name="Int. J. Syst. Evol. Microbiol.">
        <title>The Global Catalogue of Microorganisms (GCM) 10K type strain sequencing project: providing services to taxonomists for standard genome sequencing and annotation.</title>
        <authorList>
            <consortium name="The Broad Institute Genomics Platform"/>
            <consortium name="The Broad Institute Genome Sequencing Center for Infectious Disease"/>
            <person name="Wu L."/>
            <person name="Ma J."/>
        </authorList>
    </citation>
    <scope>NUCLEOTIDE SEQUENCE [LARGE SCALE GENOMIC DNA]</scope>
    <source>
        <strain evidence="17">CCM 8702</strain>
    </source>
</reference>
<keyword evidence="10 13" id="KW-0066">ATP synthesis</keyword>
<comment type="caution">
    <text evidence="16">The sequence shown here is derived from an EMBL/GenBank/DDBJ whole genome shotgun (WGS) entry which is preliminary data.</text>
</comment>
<organism evidence="16 17">
    <name type="scientific">Saccharibacillus endophyticus</name>
    <dbReference type="NCBI Taxonomy" id="2060666"/>
    <lineage>
        <taxon>Bacteria</taxon>
        <taxon>Bacillati</taxon>
        <taxon>Bacillota</taxon>
        <taxon>Bacilli</taxon>
        <taxon>Bacillales</taxon>
        <taxon>Paenibacillaceae</taxon>
        <taxon>Saccharibacillus</taxon>
    </lineage>
</organism>
<keyword evidence="8 13" id="KW-0406">Ion transport</keyword>